<name>A0A7J3SMS0_9CREN</name>
<dbReference type="GO" id="GO:0016491">
    <property type="term" value="F:oxidoreductase activity"/>
    <property type="evidence" value="ECO:0007669"/>
    <property type="project" value="InterPro"/>
</dbReference>
<dbReference type="Gene3D" id="3.50.50.60">
    <property type="entry name" value="FAD/NAD(P)-binding domain"/>
    <property type="match status" value="2"/>
</dbReference>
<evidence type="ECO:0000259" key="1">
    <source>
        <dbReference type="Pfam" id="PF07992"/>
    </source>
</evidence>
<dbReference type="EMBL" id="DTLS01000187">
    <property type="protein sequence ID" value="HGZ60847.1"/>
    <property type="molecule type" value="Genomic_DNA"/>
</dbReference>
<protein>
    <submittedName>
        <fullName evidence="2">NAD(P)/FAD-dependent oxidoreductase</fullName>
    </submittedName>
</protein>
<dbReference type="InterPro" id="IPR052541">
    <property type="entry name" value="SQRD"/>
</dbReference>
<accession>A0A7J3SMS0</accession>
<dbReference type="Pfam" id="PF07992">
    <property type="entry name" value="Pyr_redox_2"/>
    <property type="match status" value="1"/>
</dbReference>
<dbReference type="PANTHER" id="PTHR43755">
    <property type="match status" value="1"/>
</dbReference>
<proteinExistence type="predicted"/>
<dbReference type="InterPro" id="IPR036188">
    <property type="entry name" value="FAD/NAD-bd_sf"/>
</dbReference>
<gene>
    <name evidence="2" type="ORF">ENW83_06620</name>
</gene>
<dbReference type="AlphaFoldDB" id="A0A7J3SMS0"/>
<dbReference type="InterPro" id="IPR023753">
    <property type="entry name" value="FAD/NAD-binding_dom"/>
</dbReference>
<organism evidence="2">
    <name type="scientific">Fervidicoccus fontis</name>
    <dbReference type="NCBI Taxonomy" id="683846"/>
    <lineage>
        <taxon>Archaea</taxon>
        <taxon>Thermoproteota</taxon>
        <taxon>Thermoprotei</taxon>
        <taxon>Fervidicoccales</taxon>
        <taxon>Fervidicoccaceae</taxon>
        <taxon>Fervidicoccus</taxon>
    </lineage>
</organism>
<comment type="caution">
    <text evidence="2">The sequence shown here is derived from an EMBL/GenBank/DDBJ whole genome shotgun (WGS) entry which is preliminary data.</text>
</comment>
<feature type="domain" description="FAD/NAD(P)-binding" evidence="1">
    <location>
        <begin position="5"/>
        <end position="292"/>
    </location>
</feature>
<dbReference type="PANTHER" id="PTHR43755:SF1">
    <property type="entry name" value="FAD-DEPENDENT PYRIDINE NUCLEOTIDE-DISULPHIDE OXIDOREDUCTASE"/>
    <property type="match status" value="1"/>
</dbReference>
<dbReference type="SUPFAM" id="SSF51905">
    <property type="entry name" value="FAD/NAD(P)-binding domain"/>
    <property type="match status" value="2"/>
</dbReference>
<sequence>MNGEKVLVVGGGAGGLLVSNLLAGDGKEVTLVTDNPEHYFQPANLFIAFKGESPESYKRSVESLLDPKVRLILDKLSKLDLGNRTALTERGKRLEYDYVIVAAGARMDYNSLPGMKENFETFGDYYSSPEAAVKVWNTVSRMKNGKLIIGVPDLIIKCPPAPHKGVFLAAEFFKKEKRDVTVELLYPSPHIYTEAELAKTIESKMKSFSNIEYRTSFLIDSVDTGRKVVIGMNGEEIKYDALVLIPFHKGPDIDVNPAEARDDDGFIKVDKRKLNITSYDDAFAIGDCNNAPTSKTGVAAHLGAFVVWKRINGRNAEYSGRTNCPLITDDEAIFVISDYDHKPVGQRFSTLKRLMEDLFVAMYFPSLRYPRKFEPIFDVYFNATEPHILGEKGW</sequence>
<evidence type="ECO:0000313" key="2">
    <source>
        <dbReference type="EMBL" id="HGZ60847.1"/>
    </source>
</evidence>
<reference evidence="2" key="1">
    <citation type="journal article" date="2020" name="mSystems">
        <title>Genome- and Community-Level Interaction Insights into Carbon Utilization and Element Cycling Functions of Hydrothermarchaeota in Hydrothermal Sediment.</title>
        <authorList>
            <person name="Zhou Z."/>
            <person name="Liu Y."/>
            <person name="Xu W."/>
            <person name="Pan J."/>
            <person name="Luo Z.H."/>
            <person name="Li M."/>
        </authorList>
    </citation>
    <scope>NUCLEOTIDE SEQUENCE [LARGE SCALE GENOMIC DNA]</scope>
    <source>
        <strain evidence="2">SpSt-885</strain>
    </source>
</reference>